<dbReference type="STRING" id="1261131.lam_1028"/>
<keyword evidence="2" id="KW-0479">Metal-binding</keyword>
<dbReference type="SUPFAM" id="SSF55920">
    <property type="entry name" value="Creatinase/aminopeptidase"/>
    <property type="match status" value="1"/>
</dbReference>
<dbReference type="InterPro" id="IPR032416">
    <property type="entry name" value="Peptidase_M24_C"/>
</dbReference>
<dbReference type="GO" id="GO:0005737">
    <property type="term" value="C:cytoplasm"/>
    <property type="evidence" value="ECO:0007669"/>
    <property type="project" value="UniProtKB-ARBA"/>
</dbReference>
<keyword evidence="3" id="KW-0378">Hydrolase</keyword>
<dbReference type="Pfam" id="PF16188">
    <property type="entry name" value="Peptidase_M24_C"/>
    <property type="match status" value="1"/>
</dbReference>
<reference evidence="7 8" key="1">
    <citation type="journal article" date="2014" name="Mol. Plant Microbe Interact.">
        <title>The complete genome sequence of Candidatus Liberibacter americanus, associated with citrus Huanglongbing.</title>
        <authorList>
            <person name="Wulff N.A."/>
            <person name="Zhang S."/>
            <person name="Setubal J.C."/>
            <person name="Almeida N.F."/>
            <person name="Martins E.C."/>
            <person name="Harakava R."/>
            <person name="Kumar D."/>
            <person name="Rangel L.T."/>
            <person name="Foissac X."/>
            <person name="Bove J."/>
            <person name="Gabriel D.W."/>
        </authorList>
    </citation>
    <scope>NUCLEOTIDE SEQUENCE [LARGE SCALE GENOMIC DNA]</scope>
    <source>
        <strain evidence="7 8">Sao Paulo</strain>
    </source>
</reference>
<evidence type="ECO:0000259" key="5">
    <source>
        <dbReference type="Pfam" id="PF01321"/>
    </source>
</evidence>
<evidence type="ECO:0000259" key="6">
    <source>
        <dbReference type="Pfam" id="PF16188"/>
    </source>
</evidence>
<evidence type="ECO:0000256" key="1">
    <source>
        <dbReference type="ARBA" id="ARBA00008766"/>
    </source>
</evidence>
<organism evidence="7 8">
    <name type="scientific">Candidatus Liberibacter americanus str. Sao Paulo</name>
    <dbReference type="NCBI Taxonomy" id="1261131"/>
    <lineage>
        <taxon>Bacteria</taxon>
        <taxon>Pseudomonadati</taxon>
        <taxon>Pseudomonadota</taxon>
        <taxon>Alphaproteobacteria</taxon>
        <taxon>Hyphomicrobiales</taxon>
        <taxon>Rhizobiaceae</taxon>
        <taxon>Liberibacter</taxon>
    </lineage>
</organism>
<dbReference type="EMBL" id="CP006604">
    <property type="protein sequence ID" value="AHA28353.1"/>
    <property type="molecule type" value="Genomic_DNA"/>
</dbReference>
<accession>U6B5Y0</accession>
<proteinExistence type="inferred from homology"/>
<dbReference type="SUPFAM" id="SSF53092">
    <property type="entry name" value="Creatinase/prolidase N-terminal domain"/>
    <property type="match status" value="1"/>
</dbReference>
<dbReference type="InterPro" id="IPR000587">
    <property type="entry name" value="Creatinase_N"/>
</dbReference>
<protein>
    <submittedName>
        <fullName evidence="7">Xaa-Pro aminopeptidase</fullName>
    </submittedName>
</protein>
<dbReference type="InterPro" id="IPR033740">
    <property type="entry name" value="Pept_M24B"/>
</dbReference>
<dbReference type="InterPro" id="IPR000994">
    <property type="entry name" value="Pept_M24"/>
</dbReference>
<keyword evidence="8" id="KW-1185">Reference proteome</keyword>
<dbReference type="GO" id="GO:0046872">
    <property type="term" value="F:metal ion binding"/>
    <property type="evidence" value="ECO:0007669"/>
    <property type="project" value="UniProtKB-KW"/>
</dbReference>
<dbReference type="FunFam" id="3.90.230.10:FF:000009">
    <property type="entry name" value="xaa-Pro aminopeptidase 2"/>
    <property type="match status" value="1"/>
</dbReference>
<feature type="domain" description="Peptidase M24 C-terminal" evidence="6">
    <location>
        <begin position="550"/>
        <end position="608"/>
    </location>
</feature>
<evidence type="ECO:0000259" key="4">
    <source>
        <dbReference type="Pfam" id="PF00557"/>
    </source>
</evidence>
<keyword evidence="7" id="KW-0645">Protease</keyword>
<comment type="similarity">
    <text evidence="1">Belongs to the peptidase M24B family.</text>
</comment>
<dbReference type="KEGG" id="lar:lam_1028"/>
<feature type="domain" description="Creatinase N-terminal" evidence="5">
    <location>
        <begin position="17"/>
        <end position="146"/>
    </location>
</feature>
<dbReference type="AlphaFoldDB" id="U6B5Y0"/>
<dbReference type="eggNOG" id="COG0006">
    <property type="taxonomic scope" value="Bacteria"/>
</dbReference>
<gene>
    <name evidence="7" type="primary">pepP</name>
    <name evidence="7" type="ORF">lam_1028</name>
</gene>
<dbReference type="GO" id="GO:0070006">
    <property type="term" value="F:metalloaminopeptidase activity"/>
    <property type="evidence" value="ECO:0007669"/>
    <property type="project" value="InterPro"/>
</dbReference>
<dbReference type="Gene3D" id="3.40.350.10">
    <property type="entry name" value="Creatinase/prolidase N-terminal domain"/>
    <property type="match status" value="2"/>
</dbReference>
<keyword evidence="7" id="KW-0031">Aminopeptidase</keyword>
<dbReference type="RefSeq" id="WP_007556594.1">
    <property type="nucleotide sequence ID" value="NC_022793.1"/>
</dbReference>
<dbReference type="InterPro" id="IPR050422">
    <property type="entry name" value="X-Pro_aminopeptidase_P"/>
</dbReference>
<name>U6B5Y0_9HYPH</name>
<evidence type="ECO:0000256" key="3">
    <source>
        <dbReference type="ARBA" id="ARBA00022801"/>
    </source>
</evidence>
<feature type="domain" description="Peptidase M24" evidence="4">
    <location>
        <begin position="326"/>
        <end position="537"/>
    </location>
</feature>
<dbReference type="Pfam" id="PF16189">
    <property type="entry name" value="Creatinase_N_2"/>
    <property type="match status" value="1"/>
</dbReference>
<dbReference type="PANTHER" id="PTHR43763:SF6">
    <property type="entry name" value="XAA-PRO AMINOPEPTIDASE 1"/>
    <property type="match status" value="1"/>
</dbReference>
<dbReference type="InterPro" id="IPR029149">
    <property type="entry name" value="Creatin/AminoP/Spt16_N"/>
</dbReference>
<evidence type="ECO:0000313" key="7">
    <source>
        <dbReference type="EMBL" id="AHA28353.1"/>
    </source>
</evidence>
<dbReference type="Gene3D" id="3.90.230.10">
    <property type="entry name" value="Creatinase/methionine aminopeptidase superfamily"/>
    <property type="match status" value="1"/>
</dbReference>
<dbReference type="Pfam" id="PF01321">
    <property type="entry name" value="Creatinase_N"/>
    <property type="match status" value="1"/>
</dbReference>
<evidence type="ECO:0000313" key="8">
    <source>
        <dbReference type="Proteomes" id="UP000017862"/>
    </source>
</evidence>
<dbReference type="Pfam" id="PF00557">
    <property type="entry name" value="Peptidase_M24"/>
    <property type="match status" value="1"/>
</dbReference>
<sequence>MFQSFDVKSSPQHSFERLKNLRLCFDQLGIDAFLVPRADEYMGEFVAAHSERLAWLTGFTGSAGAALVLRQRAIIFVDGRYIIQAKQEVDTTLFEINNLTIEPLHIWLSYHSQEHIRLGIDPMLHSAFEVCNLSEAMCKIGGVIVDLSHNPIDKLWQDRPAQSVKNIAIQDIAYSGKMPEEKINDICADLNMKKVEAVFICDPASVAWIFNIRGFDIPRVTYPLSRAILYVDGTAEIFIDKRSLNEELNCFLCSRASIFDLDMIYSRLTTISLKNISILIDTKWVPYRLFDILSQGNCTIIECPDPSRLSRAVKNKTEIEGMMLSHIQDGIAMVYFFSWFYSQKLEELTEIDIAKKLEVFRGMIGRKMNNPLRDISFNTISASGSNAAIIHYQVTIESNRLLRNGEFLLLDSGAQYVNGTTDITRTVAVGNLDNEKKRFFTLVLKGMIAVSTARFPQGIRGCDLDSIARIFLWKAGSDFSHGVGHGVGSFLSVHEGPQGISRINRQPLLPGMMLSNEPGYYKHGNFGIRIENILCVSDLEKIDGGECLMHSFKTVTLCPIDKNPILIDLLTPEEKMWINDYHEHVYKTLSPLIDDEKVMEWLLYATFPV</sequence>
<dbReference type="CDD" id="cd01085">
    <property type="entry name" value="APP"/>
    <property type="match status" value="1"/>
</dbReference>
<dbReference type="InterPro" id="IPR036005">
    <property type="entry name" value="Creatinase/aminopeptidase-like"/>
</dbReference>
<dbReference type="PATRIC" id="fig|1261131.3.peg.986"/>
<dbReference type="PANTHER" id="PTHR43763">
    <property type="entry name" value="XAA-PRO AMINOPEPTIDASE 1"/>
    <property type="match status" value="1"/>
</dbReference>
<evidence type="ECO:0000256" key="2">
    <source>
        <dbReference type="ARBA" id="ARBA00022723"/>
    </source>
</evidence>
<dbReference type="HOGENOM" id="CLU_011781_2_1_5"/>
<dbReference type="Proteomes" id="UP000017862">
    <property type="component" value="Chromosome"/>
</dbReference>